<dbReference type="SUPFAM" id="SSF53639">
    <property type="entry name" value="AraD/HMP-PK domain-like"/>
    <property type="match status" value="1"/>
</dbReference>
<evidence type="ECO:0000259" key="1">
    <source>
        <dbReference type="SMART" id="SM01007"/>
    </source>
</evidence>
<dbReference type="EMBL" id="UINC01040978">
    <property type="protein sequence ID" value="SVB41609.1"/>
    <property type="molecule type" value="Genomic_DNA"/>
</dbReference>
<sequence>MVDVKNSVSKEEWEVRTDLAAFYRTVPYFGWDDLIFTHISAKVPGSDNEFLINPYGFLFDEINASNLVKVDLKGKILSDTNNFINPAGFTIHSAIHEAREDAHCVVHLHSNDGVAVASLKDGLLPLSQTGMLVRNQIAYHDYEGVALVEEEKERLVKDLGDNRLMILRNHGTLALGKNVAEAFTSIYFLEKACTYQVRAMAGNLELNYPSEEAKETTKKQGEGVEMAGGLVWPAIKRKMESIDPSFMN</sequence>
<reference evidence="2" key="1">
    <citation type="submission" date="2018-05" db="EMBL/GenBank/DDBJ databases">
        <authorList>
            <person name="Lanie J.A."/>
            <person name="Ng W.-L."/>
            <person name="Kazmierczak K.M."/>
            <person name="Andrzejewski T.M."/>
            <person name="Davidsen T.M."/>
            <person name="Wayne K.J."/>
            <person name="Tettelin H."/>
            <person name="Glass J.I."/>
            <person name="Rusch D."/>
            <person name="Podicherti R."/>
            <person name="Tsui H.-C.T."/>
            <person name="Winkler M.E."/>
        </authorList>
    </citation>
    <scope>NUCLEOTIDE SEQUENCE</scope>
</reference>
<proteinExistence type="predicted"/>
<organism evidence="2">
    <name type="scientific">marine metagenome</name>
    <dbReference type="NCBI Taxonomy" id="408172"/>
    <lineage>
        <taxon>unclassified sequences</taxon>
        <taxon>metagenomes</taxon>
        <taxon>ecological metagenomes</taxon>
    </lineage>
</organism>
<dbReference type="Gene3D" id="3.40.225.10">
    <property type="entry name" value="Class II aldolase/adducin N-terminal domain"/>
    <property type="match status" value="1"/>
</dbReference>
<dbReference type="PANTHER" id="PTHR10672:SF3">
    <property type="entry name" value="PROTEIN HU-LI TAI SHAO"/>
    <property type="match status" value="1"/>
</dbReference>
<dbReference type="GO" id="GO:0051015">
    <property type="term" value="F:actin filament binding"/>
    <property type="evidence" value="ECO:0007669"/>
    <property type="project" value="TreeGrafter"/>
</dbReference>
<dbReference type="InterPro" id="IPR001303">
    <property type="entry name" value="Aldolase_II/adducin_N"/>
</dbReference>
<dbReference type="AlphaFoldDB" id="A0A382DTX2"/>
<dbReference type="InterPro" id="IPR036409">
    <property type="entry name" value="Aldolase_II/adducin_N_sf"/>
</dbReference>
<name>A0A382DTX2_9ZZZZ</name>
<feature type="domain" description="Class II aldolase/adducin N-terminal" evidence="1">
    <location>
        <begin position="17"/>
        <end position="197"/>
    </location>
</feature>
<dbReference type="SMART" id="SM01007">
    <property type="entry name" value="Aldolase_II"/>
    <property type="match status" value="1"/>
</dbReference>
<gene>
    <name evidence="2" type="ORF">METZ01_LOCUS194463</name>
</gene>
<dbReference type="Pfam" id="PF00596">
    <property type="entry name" value="Aldolase_II"/>
    <property type="match status" value="1"/>
</dbReference>
<accession>A0A382DTX2</accession>
<evidence type="ECO:0000313" key="2">
    <source>
        <dbReference type="EMBL" id="SVB41609.1"/>
    </source>
</evidence>
<dbReference type="InterPro" id="IPR051017">
    <property type="entry name" value="Aldolase-II_Adducin_sf"/>
</dbReference>
<dbReference type="GO" id="GO:0005856">
    <property type="term" value="C:cytoskeleton"/>
    <property type="evidence" value="ECO:0007669"/>
    <property type="project" value="TreeGrafter"/>
</dbReference>
<dbReference type="PANTHER" id="PTHR10672">
    <property type="entry name" value="ADDUCIN"/>
    <property type="match status" value="1"/>
</dbReference>
<protein>
    <recommendedName>
        <fullName evidence="1">Class II aldolase/adducin N-terminal domain-containing protein</fullName>
    </recommendedName>
</protein>
<dbReference type="NCBIfam" id="NF005451">
    <property type="entry name" value="PRK07044.1"/>
    <property type="match status" value="1"/>
</dbReference>